<dbReference type="SUPFAM" id="SSF56112">
    <property type="entry name" value="Protein kinase-like (PK-like)"/>
    <property type="match status" value="1"/>
</dbReference>
<dbReference type="EMBL" id="AYRZ02000001">
    <property type="protein sequence ID" value="PHT94234.1"/>
    <property type="molecule type" value="Genomic_DNA"/>
</dbReference>
<reference evidence="2 3" key="1">
    <citation type="journal article" date="2014" name="Nat. Genet.">
        <title>Genome sequence of the hot pepper provides insights into the evolution of pungency in Capsicum species.</title>
        <authorList>
            <person name="Kim S."/>
            <person name="Park M."/>
            <person name="Yeom S.I."/>
            <person name="Kim Y.M."/>
            <person name="Lee J.M."/>
            <person name="Lee H.A."/>
            <person name="Seo E."/>
            <person name="Choi J."/>
            <person name="Cheong K."/>
            <person name="Kim K.T."/>
            <person name="Jung K."/>
            <person name="Lee G.W."/>
            <person name="Oh S.K."/>
            <person name="Bae C."/>
            <person name="Kim S.B."/>
            <person name="Lee H.Y."/>
            <person name="Kim S.Y."/>
            <person name="Kim M.S."/>
            <person name="Kang B.C."/>
            <person name="Jo Y.D."/>
            <person name="Yang H.B."/>
            <person name="Jeong H.J."/>
            <person name="Kang W.H."/>
            <person name="Kwon J.K."/>
            <person name="Shin C."/>
            <person name="Lim J.Y."/>
            <person name="Park J.H."/>
            <person name="Huh J.H."/>
            <person name="Kim J.S."/>
            <person name="Kim B.D."/>
            <person name="Cohen O."/>
            <person name="Paran I."/>
            <person name="Suh M.C."/>
            <person name="Lee S.B."/>
            <person name="Kim Y.K."/>
            <person name="Shin Y."/>
            <person name="Noh S.J."/>
            <person name="Park J."/>
            <person name="Seo Y.S."/>
            <person name="Kwon S.Y."/>
            <person name="Kim H.A."/>
            <person name="Park J.M."/>
            <person name="Kim H.J."/>
            <person name="Choi S.B."/>
            <person name="Bosland P.W."/>
            <person name="Reeves G."/>
            <person name="Jo S.H."/>
            <person name="Lee B.W."/>
            <person name="Cho H.T."/>
            <person name="Choi H.S."/>
            <person name="Lee M.S."/>
            <person name="Yu Y."/>
            <person name="Do Choi Y."/>
            <person name="Park B.S."/>
            <person name="van Deynze A."/>
            <person name="Ashrafi H."/>
            <person name="Hill T."/>
            <person name="Kim W.T."/>
            <person name="Pai H.S."/>
            <person name="Ahn H.K."/>
            <person name="Yeam I."/>
            <person name="Giovannoni J.J."/>
            <person name="Rose J.K."/>
            <person name="Sorensen I."/>
            <person name="Lee S.J."/>
            <person name="Kim R.W."/>
            <person name="Choi I.Y."/>
            <person name="Choi B.S."/>
            <person name="Lim J.S."/>
            <person name="Lee Y.H."/>
            <person name="Choi D."/>
        </authorList>
    </citation>
    <scope>NUCLEOTIDE SEQUENCE [LARGE SCALE GENOMIC DNA]</scope>
    <source>
        <strain evidence="3">cv. CM334</strain>
    </source>
</reference>
<evidence type="ECO:0000313" key="2">
    <source>
        <dbReference type="EMBL" id="PHT94234.1"/>
    </source>
</evidence>
<evidence type="ECO:0000313" key="3">
    <source>
        <dbReference type="Proteomes" id="UP000222542"/>
    </source>
</evidence>
<dbReference type="GO" id="GO:0005524">
    <property type="term" value="F:ATP binding"/>
    <property type="evidence" value="ECO:0007669"/>
    <property type="project" value="InterPro"/>
</dbReference>
<dbReference type="AlphaFoldDB" id="A0A2G3AJ23"/>
<dbReference type="STRING" id="4072.A0A2G3AJ23"/>
<dbReference type="InterPro" id="IPR001245">
    <property type="entry name" value="Ser-Thr/Tyr_kinase_cat_dom"/>
</dbReference>
<accession>A0A2G3AJ23</accession>
<dbReference type="PANTHER" id="PTHR48055:SF55">
    <property type="entry name" value="PROTEIN KINASE DOMAIN-CONTAINING PROTEIN"/>
    <property type="match status" value="1"/>
</dbReference>
<organism evidence="2 3">
    <name type="scientific">Capsicum annuum</name>
    <name type="common">Capsicum pepper</name>
    <dbReference type="NCBI Taxonomy" id="4072"/>
    <lineage>
        <taxon>Eukaryota</taxon>
        <taxon>Viridiplantae</taxon>
        <taxon>Streptophyta</taxon>
        <taxon>Embryophyta</taxon>
        <taxon>Tracheophyta</taxon>
        <taxon>Spermatophyta</taxon>
        <taxon>Magnoliopsida</taxon>
        <taxon>eudicotyledons</taxon>
        <taxon>Gunneridae</taxon>
        <taxon>Pentapetalae</taxon>
        <taxon>asterids</taxon>
        <taxon>lamiids</taxon>
        <taxon>Solanales</taxon>
        <taxon>Solanaceae</taxon>
        <taxon>Solanoideae</taxon>
        <taxon>Capsiceae</taxon>
        <taxon>Capsicum</taxon>
    </lineage>
</organism>
<dbReference type="PROSITE" id="PS50011">
    <property type="entry name" value="PROTEIN_KINASE_DOM"/>
    <property type="match status" value="1"/>
</dbReference>
<dbReference type="InterPro" id="IPR011009">
    <property type="entry name" value="Kinase-like_dom_sf"/>
</dbReference>
<keyword evidence="3" id="KW-1185">Reference proteome</keyword>
<dbReference type="Proteomes" id="UP000222542">
    <property type="component" value="Unassembled WGS sequence"/>
</dbReference>
<proteinExistence type="predicted"/>
<comment type="caution">
    <text evidence="2">The sequence shown here is derived from an EMBL/GenBank/DDBJ whole genome shotgun (WGS) entry which is preliminary data.</text>
</comment>
<protein>
    <recommendedName>
        <fullName evidence="1">Protein kinase domain-containing protein</fullName>
    </recommendedName>
</protein>
<dbReference type="PANTHER" id="PTHR48055">
    <property type="entry name" value="LEUCINE-RICH REPEAT RECEPTOR PROTEIN KINASE EMS1"/>
    <property type="match status" value="1"/>
</dbReference>
<feature type="domain" description="Protein kinase" evidence="1">
    <location>
        <begin position="1"/>
        <end position="130"/>
    </location>
</feature>
<evidence type="ECO:0000259" key="1">
    <source>
        <dbReference type="PROSITE" id="PS50011"/>
    </source>
</evidence>
<name>A0A2G3AJ23_CAPAN</name>
<dbReference type="Gramene" id="PHT94234">
    <property type="protein sequence ID" value="PHT94234"/>
    <property type="gene ID" value="T459_02116"/>
</dbReference>
<dbReference type="Pfam" id="PF07714">
    <property type="entry name" value="PK_Tyr_Ser-Thr"/>
    <property type="match status" value="1"/>
</dbReference>
<reference evidence="2 3" key="2">
    <citation type="journal article" date="2017" name="Genome Biol.">
        <title>New reference genome sequences of hot pepper reveal the massive evolution of plant disease-resistance genes by retroduplication.</title>
        <authorList>
            <person name="Kim S."/>
            <person name="Park J."/>
            <person name="Yeom S.I."/>
            <person name="Kim Y.M."/>
            <person name="Seo E."/>
            <person name="Kim K.T."/>
            <person name="Kim M.S."/>
            <person name="Lee J.M."/>
            <person name="Cheong K."/>
            <person name="Shin H.S."/>
            <person name="Kim S.B."/>
            <person name="Han K."/>
            <person name="Lee J."/>
            <person name="Park M."/>
            <person name="Lee H.A."/>
            <person name="Lee H.Y."/>
            <person name="Lee Y."/>
            <person name="Oh S."/>
            <person name="Lee J.H."/>
            <person name="Choi E."/>
            <person name="Choi E."/>
            <person name="Lee S.E."/>
            <person name="Jeon J."/>
            <person name="Kim H."/>
            <person name="Choi G."/>
            <person name="Song H."/>
            <person name="Lee J."/>
            <person name="Lee S.C."/>
            <person name="Kwon J.K."/>
            <person name="Lee H.Y."/>
            <person name="Koo N."/>
            <person name="Hong Y."/>
            <person name="Kim R.W."/>
            <person name="Kang W.H."/>
            <person name="Huh J.H."/>
            <person name="Kang B.C."/>
            <person name="Yang T.J."/>
            <person name="Lee Y.H."/>
            <person name="Bennetzen J.L."/>
            <person name="Choi D."/>
        </authorList>
    </citation>
    <scope>NUCLEOTIDE SEQUENCE [LARGE SCALE GENOMIC DNA]</scope>
    <source>
        <strain evidence="3">cv. CM334</strain>
    </source>
</reference>
<dbReference type="GO" id="GO:0004672">
    <property type="term" value="F:protein kinase activity"/>
    <property type="evidence" value="ECO:0007669"/>
    <property type="project" value="InterPro"/>
</dbReference>
<dbReference type="Gene3D" id="1.10.510.10">
    <property type="entry name" value="Transferase(Phosphotransferase) domain 1"/>
    <property type="match status" value="1"/>
</dbReference>
<dbReference type="InterPro" id="IPR000719">
    <property type="entry name" value="Prot_kinase_dom"/>
</dbReference>
<dbReference type="InterPro" id="IPR051564">
    <property type="entry name" value="LRR_receptor-like_kinase"/>
</dbReference>
<gene>
    <name evidence="2" type="ORF">T459_02116</name>
</gene>
<sequence length="130" mass="14500">MVLIEICSINDNVTSTQLLLNKTPKANPFPHRDGNTANIVYLKHEFQLCQNMTALVTDFGISRLVKVVKEKTNTVDESVTYNFTDGLLCGSIDYIAPEYGMGRRASTKGDVYSYAVLLLEIVAVMFQSRT</sequence>